<keyword evidence="3" id="KW-1185">Reference proteome</keyword>
<protein>
    <submittedName>
        <fullName evidence="2">Uncharacterized protein</fullName>
    </submittedName>
</protein>
<dbReference type="Proteomes" id="UP001174934">
    <property type="component" value="Unassembled WGS sequence"/>
</dbReference>
<dbReference type="EMBL" id="JAULSR010000002">
    <property type="protein sequence ID" value="KAK0630503.1"/>
    <property type="molecule type" value="Genomic_DNA"/>
</dbReference>
<evidence type="ECO:0000256" key="1">
    <source>
        <dbReference type="SAM" id="MobiDB-lite"/>
    </source>
</evidence>
<accession>A0AA40CAQ9</accession>
<feature type="region of interest" description="Disordered" evidence="1">
    <location>
        <begin position="460"/>
        <end position="493"/>
    </location>
</feature>
<feature type="compositionally biased region" description="Low complexity" evidence="1">
    <location>
        <begin position="525"/>
        <end position="540"/>
    </location>
</feature>
<evidence type="ECO:0000313" key="2">
    <source>
        <dbReference type="EMBL" id="KAK0630503.1"/>
    </source>
</evidence>
<reference evidence="2" key="1">
    <citation type="submission" date="2023-06" db="EMBL/GenBank/DDBJ databases">
        <title>Genome-scale phylogeny and comparative genomics of the fungal order Sordariales.</title>
        <authorList>
            <consortium name="Lawrence Berkeley National Laboratory"/>
            <person name="Hensen N."/>
            <person name="Bonometti L."/>
            <person name="Westerberg I."/>
            <person name="Brannstrom I.O."/>
            <person name="Guillou S."/>
            <person name="Cros-Aarteil S."/>
            <person name="Calhoun S."/>
            <person name="Haridas S."/>
            <person name="Kuo A."/>
            <person name="Mondo S."/>
            <person name="Pangilinan J."/>
            <person name="Riley R."/>
            <person name="LaButti K."/>
            <person name="Andreopoulos B."/>
            <person name="Lipzen A."/>
            <person name="Chen C."/>
            <person name="Yanf M."/>
            <person name="Daum C."/>
            <person name="Ng V."/>
            <person name="Clum A."/>
            <person name="Steindorff A."/>
            <person name="Ohm R."/>
            <person name="Martin F."/>
            <person name="Silar P."/>
            <person name="Natvig D."/>
            <person name="Lalanne C."/>
            <person name="Gautier V."/>
            <person name="Ament-velasquez S.L."/>
            <person name="Kruys A."/>
            <person name="Hutchinson M.I."/>
            <person name="Powell A.J."/>
            <person name="Barry K."/>
            <person name="Miller A.N."/>
            <person name="Grigoriev I.V."/>
            <person name="Debuchy R."/>
            <person name="Gladieux P."/>
            <person name="Thoren M.H."/>
            <person name="Johannesson H."/>
        </authorList>
    </citation>
    <scope>NUCLEOTIDE SEQUENCE</scope>
    <source>
        <strain evidence="2">SMH3391-2</strain>
    </source>
</reference>
<name>A0AA40CAQ9_9PEZI</name>
<feature type="region of interest" description="Disordered" evidence="1">
    <location>
        <begin position="521"/>
        <end position="540"/>
    </location>
</feature>
<gene>
    <name evidence="2" type="ORF">B0T17DRAFT_598686</name>
</gene>
<proteinExistence type="predicted"/>
<dbReference type="AlphaFoldDB" id="A0AA40CAQ9"/>
<evidence type="ECO:0000313" key="3">
    <source>
        <dbReference type="Proteomes" id="UP001174934"/>
    </source>
</evidence>
<sequence>MLDPWLPTSNFTDYLVDQFANLQSDCSTTLPYSTSSATLFIPPTSTASTASTTSTTSGAATAAPTCLGQIVAPQADFLTCNDLSDLYGISTGDARVATGDCSCEFTTTICLPLPCELDTVWDSPSCPQLAERYSNSTYTVSQSQFLAWNGNIQGSCDGVSIGQRLLGAAPQHRMAPAVQTTAERHAPTPHSAIVAASMDPAAPAQTFAVRVTAIQGIARQTMEARPLMGSAVLTLRATRRALAPSLAPAAPPRAIPFSPFHASMDLSQLPDISTVLVSLSNPVRTANPPALDHARCAQLHNYLVKAGWLAPGRSLSDLPQDSFFDRHGDTAEQLRDQLDPSVVAFLESIIIHDDYEVPVFFWVENIAGPSRMFASANETLFPDEDEKNDVLSLYLTNPSLGEHSLGLLYDQRHHRAVMALGIEDTGFFWPVEEHENLWHPLETVLSNWIALFHLGKVKAIPPPNEEDDDSNADDNDDAAQNVENESEAYGPWSWQPYSPAQVDGAVAAFDRLAAAIEERMPAPPQLSSSSSPQPPHQELLLSPSDLDAASVPCSCFIRSFLTRIRAPRFRTIAPGLLVPHDPSAFAASQLFTPMPADSEYGTVIPPVLIFPAVGSSDGNQPVTVSFDPANRYQPINPFCRAFQDGLPRGAAVPAGLYSESVERFQADVAEEGFRLVLPFCLAKEARKSDGRLLVEDGDVRSADVSVDLFQHGFKPFGGEWWRAQPLERLLIRWRELVQDGVWTVGAEGVEGGWRSLGRRMRGGGGGITGLSLIGDMV</sequence>
<organism evidence="2 3">
    <name type="scientific">Bombardia bombarda</name>
    <dbReference type="NCBI Taxonomy" id="252184"/>
    <lineage>
        <taxon>Eukaryota</taxon>
        <taxon>Fungi</taxon>
        <taxon>Dikarya</taxon>
        <taxon>Ascomycota</taxon>
        <taxon>Pezizomycotina</taxon>
        <taxon>Sordariomycetes</taxon>
        <taxon>Sordariomycetidae</taxon>
        <taxon>Sordariales</taxon>
        <taxon>Lasiosphaeriaceae</taxon>
        <taxon>Bombardia</taxon>
    </lineage>
</organism>
<feature type="compositionally biased region" description="Acidic residues" evidence="1">
    <location>
        <begin position="464"/>
        <end position="477"/>
    </location>
</feature>
<comment type="caution">
    <text evidence="2">The sequence shown here is derived from an EMBL/GenBank/DDBJ whole genome shotgun (WGS) entry which is preliminary data.</text>
</comment>